<organism evidence="2 3">
    <name type="scientific">Peptoniphilus equinus</name>
    <dbReference type="NCBI Taxonomy" id="3016343"/>
    <lineage>
        <taxon>Bacteria</taxon>
        <taxon>Bacillati</taxon>
        <taxon>Bacillota</taxon>
        <taxon>Tissierellia</taxon>
        <taxon>Tissierellales</taxon>
        <taxon>Peptoniphilaceae</taxon>
        <taxon>Peptoniphilus</taxon>
    </lineage>
</organism>
<dbReference type="PANTHER" id="PTHR43035">
    <property type="entry name" value="FATTY ACID REPRESSION MUTANT PROTEIN 2-RELATED"/>
    <property type="match status" value="1"/>
</dbReference>
<dbReference type="InterPro" id="IPR033877">
    <property type="entry name" value="Frm2/Hbn1"/>
</dbReference>
<dbReference type="Gene3D" id="3.40.109.10">
    <property type="entry name" value="NADH Oxidase"/>
    <property type="match status" value="1"/>
</dbReference>
<accession>A0ABY7QRY9</accession>
<name>A0ABY7QRY9_9FIRM</name>
<evidence type="ECO:0000313" key="2">
    <source>
        <dbReference type="EMBL" id="WBW49548.1"/>
    </source>
</evidence>
<gene>
    <name evidence="2" type="ORF">O6R05_06010</name>
</gene>
<dbReference type="InterPro" id="IPR029479">
    <property type="entry name" value="Nitroreductase"/>
</dbReference>
<dbReference type="InterPro" id="IPR000415">
    <property type="entry name" value="Nitroreductase-like"/>
</dbReference>
<proteinExistence type="predicted"/>
<dbReference type="RefSeq" id="WP_271191080.1">
    <property type="nucleotide sequence ID" value="NZ_CP115667.1"/>
</dbReference>
<dbReference type="CDD" id="cd02140">
    <property type="entry name" value="Frm2-like"/>
    <property type="match status" value="1"/>
</dbReference>
<dbReference type="Pfam" id="PF00881">
    <property type="entry name" value="Nitroreductase"/>
    <property type="match status" value="1"/>
</dbReference>
<feature type="domain" description="Nitroreductase" evidence="1">
    <location>
        <begin position="9"/>
        <end position="178"/>
    </location>
</feature>
<reference evidence="2 3" key="1">
    <citation type="submission" date="2023-01" db="EMBL/GenBank/DDBJ databases">
        <authorList>
            <person name="Lee S.H."/>
            <person name="Jung H.S."/>
            <person name="Yun J.U."/>
        </authorList>
    </citation>
    <scope>NUCLEOTIDE SEQUENCE [LARGE SCALE GENOMIC DNA]</scope>
    <source>
        <strain evidence="2 3">CBA3646</strain>
    </source>
</reference>
<protein>
    <submittedName>
        <fullName evidence="2">Nitroreductase family protein</fullName>
    </submittedName>
</protein>
<dbReference type="EMBL" id="CP115667">
    <property type="protein sequence ID" value="WBW49548.1"/>
    <property type="molecule type" value="Genomic_DNA"/>
</dbReference>
<dbReference type="Proteomes" id="UP001210339">
    <property type="component" value="Chromosome"/>
</dbReference>
<evidence type="ECO:0000259" key="1">
    <source>
        <dbReference type="Pfam" id="PF00881"/>
    </source>
</evidence>
<keyword evidence="3" id="KW-1185">Reference proteome</keyword>
<sequence>MLKNFQDAIAQRRTHYVISKEPVLSDDEIKALVEHVVIHTPSAFNSQTARLVVLLGQEHDKFWDITMDALREVVPEDSFSATEDKINGFKAGYGTVLFYEDQDGVKALQEQFPLYAQNFPIWSKEASGMHQFNVWTSLTLAGYGASLQHYTELIDQQVKDAWDIPKSWELRGQMPFGKAGDEAGDKDVKPVEERVKIYK</sequence>
<evidence type="ECO:0000313" key="3">
    <source>
        <dbReference type="Proteomes" id="UP001210339"/>
    </source>
</evidence>
<dbReference type="SUPFAM" id="SSF55469">
    <property type="entry name" value="FMN-dependent nitroreductase-like"/>
    <property type="match status" value="1"/>
</dbReference>
<dbReference type="PANTHER" id="PTHR43035:SF1">
    <property type="entry name" value="FATTY ACID REPRESSION MUTANT PROTEIN 2-RELATED"/>
    <property type="match status" value="1"/>
</dbReference>